<sequence>MNINNGSDRMDLTERQRKILMMLREKSLLSGDEIAQNLNVTKSALRTDFSILTRLKLITAKQNKGYIYNKCTIKRVRDCMSPQNSISVKTSVYDAIIHLFNFDLGTLIVVENEKLVGIISRKDLLKAALNGKNIERIPVSMIMTRMPNIVHCFEDDNIMEAIEKLIKHEIDSLPVLRKEKGKLSLVGRFTKTNVTKLFYQELKNKSI</sequence>
<proteinExistence type="predicted"/>
<dbReference type="InterPro" id="IPR000644">
    <property type="entry name" value="CBS_dom"/>
</dbReference>
<dbReference type="Gene3D" id="3.10.580.10">
    <property type="entry name" value="CBS-domain"/>
    <property type="match status" value="1"/>
</dbReference>
<dbReference type="InterPro" id="IPR046342">
    <property type="entry name" value="CBS_dom_sf"/>
</dbReference>
<dbReference type="EMBL" id="ADVK01000039">
    <property type="protein sequence ID" value="EFG95064.1"/>
    <property type="molecule type" value="Genomic_DNA"/>
</dbReference>
<dbReference type="InterPro" id="IPR036390">
    <property type="entry name" value="WH_DNA-bd_sf"/>
</dbReference>
<dbReference type="InterPro" id="IPR051462">
    <property type="entry name" value="CBS_domain-containing"/>
</dbReference>
<accession>D5RDT9</accession>
<dbReference type="Pfam" id="PF00571">
    <property type="entry name" value="CBS"/>
    <property type="match status" value="2"/>
</dbReference>
<feature type="domain" description="CBS" evidence="3">
    <location>
        <begin position="143"/>
        <end position="206"/>
    </location>
</feature>
<dbReference type="SUPFAM" id="SSF46785">
    <property type="entry name" value="Winged helix' DNA-binding domain"/>
    <property type="match status" value="1"/>
</dbReference>
<dbReference type="CDD" id="cd04617">
    <property type="entry name" value="CBS_pair_CcpN"/>
    <property type="match status" value="1"/>
</dbReference>
<dbReference type="Proteomes" id="UP000003643">
    <property type="component" value="Unassembled WGS sequence"/>
</dbReference>
<evidence type="ECO:0000256" key="2">
    <source>
        <dbReference type="PROSITE-ProRule" id="PRU00703"/>
    </source>
</evidence>
<evidence type="ECO:0000313" key="4">
    <source>
        <dbReference type="EMBL" id="EFG95064.1"/>
    </source>
</evidence>
<dbReference type="PANTHER" id="PTHR48108">
    <property type="entry name" value="CBS DOMAIN-CONTAINING PROTEIN CBSX2, CHLOROPLASTIC"/>
    <property type="match status" value="1"/>
</dbReference>
<name>D5RDT9_FUSN2</name>
<reference evidence="4 5" key="1">
    <citation type="submission" date="2010-04" db="EMBL/GenBank/DDBJ databases">
        <authorList>
            <person name="Qin X."/>
            <person name="Bachman B."/>
            <person name="Battles P."/>
            <person name="Bell A."/>
            <person name="Bess C."/>
            <person name="Bickham C."/>
            <person name="Chaboub L."/>
            <person name="Chen D."/>
            <person name="Coyle M."/>
            <person name="Deiros D.R."/>
            <person name="Dinh H."/>
            <person name="Forbes L."/>
            <person name="Fowler G."/>
            <person name="Francisco L."/>
            <person name="Fu Q."/>
            <person name="Gubbala S."/>
            <person name="Hale W."/>
            <person name="Han Y."/>
            <person name="Hemphill L."/>
            <person name="Highlander S.K."/>
            <person name="Hirani K."/>
            <person name="Hogues M."/>
            <person name="Jackson L."/>
            <person name="Jakkamsetti A."/>
            <person name="Javaid M."/>
            <person name="Jiang H."/>
            <person name="Korchina V."/>
            <person name="Kovar C."/>
            <person name="Lara F."/>
            <person name="Lee S."/>
            <person name="Mata R."/>
            <person name="Mathew T."/>
            <person name="Moen C."/>
            <person name="Morales K."/>
            <person name="Munidasa M."/>
            <person name="Nazareth L."/>
            <person name="Ngo R."/>
            <person name="Nguyen L."/>
            <person name="Okwuonu G."/>
            <person name="Ongeri F."/>
            <person name="Patil S."/>
            <person name="Petrosino J."/>
            <person name="Pham C."/>
            <person name="Pham P."/>
            <person name="Pu L.-L."/>
            <person name="Puazo M."/>
            <person name="Raj R."/>
            <person name="Reid J."/>
            <person name="Rouhana J."/>
            <person name="Saada N."/>
            <person name="Shang Y."/>
            <person name="Simmons D."/>
            <person name="Thornton R."/>
            <person name="Warren J."/>
            <person name="Weissenberger G."/>
            <person name="Zhang J."/>
            <person name="Zhang L."/>
            <person name="Zhou C."/>
            <person name="Zhu D."/>
            <person name="Muzny D."/>
            <person name="Worley K."/>
            <person name="Gibbs R."/>
        </authorList>
    </citation>
    <scope>NUCLEOTIDE SEQUENCE [LARGE SCALE GENOMIC DNA]</scope>
    <source>
        <strain evidence="5">ATCC 23726 / VPI 4351</strain>
    </source>
</reference>
<keyword evidence="1" id="KW-0677">Repeat</keyword>
<dbReference type="Gene3D" id="1.10.10.10">
    <property type="entry name" value="Winged helix-like DNA-binding domain superfamily/Winged helix DNA-binding domain"/>
    <property type="match status" value="1"/>
</dbReference>
<evidence type="ECO:0000259" key="3">
    <source>
        <dbReference type="PROSITE" id="PS51371"/>
    </source>
</evidence>
<feature type="domain" description="CBS" evidence="3">
    <location>
        <begin position="79"/>
        <end position="134"/>
    </location>
</feature>
<dbReference type="PANTHER" id="PTHR48108:SF32">
    <property type="entry name" value="TRANSCRIPTIONAL REPRESSOR CCPN"/>
    <property type="match status" value="1"/>
</dbReference>
<dbReference type="SMART" id="SM00116">
    <property type="entry name" value="CBS"/>
    <property type="match status" value="2"/>
</dbReference>
<dbReference type="InterPro" id="IPR016842">
    <property type="entry name" value="UCP026546_HTH-CBS"/>
</dbReference>
<dbReference type="PROSITE" id="PS51371">
    <property type="entry name" value="CBS"/>
    <property type="match status" value="2"/>
</dbReference>
<dbReference type="SUPFAM" id="SSF54631">
    <property type="entry name" value="CBS-domain pair"/>
    <property type="match status" value="1"/>
</dbReference>
<keyword evidence="2" id="KW-0129">CBS domain</keyword>
<dbReference type="AlphaFoldDB" id="D5RDT9"/>
<dbReference type="InterPro" id="IPR013196">
    <property type="entry name" value="HTH_11"/>
</dbReference>
<dbReference type="InterPro" id="IPR036388">
    <property type="entry name" value="WH-like_DNA-bd_sf"/>
</dbReference>
<dbReference type="Pfam" id="PF08279">
    <property type="entry name" value="HTH_11"/>
    <property type="match status" value="1"/>
</dbReference>
<evidence type="ECO:0000256" key="1">
    <source>
        <dbReference type="ARBA" id="ARBA00022737"/>
    </source>
</evidence>
<gene>
    <name evidence="4" type="ORF">HMPREF0397_1374</name>
</gene>
<comment type="caution">
    <text evidence="4">The sequence shown here is derived from an EMBL/GenBank/DDBJ whole genome shotgun (WGS) entry which is preliminary data.</text>
</comment>
<dbReference type="PIRSF" id="PIRSF026546">
    <property type="entry name" value="UCP026546_CBS_YqzB"/>
    <property type="match status" value="1"/>
</dbReference>
<protein>
    <submittedName>
        <fullName evidence="4">CBS domain protein</fullName>
    </submittedName>
</protein>
<evidence type="ECO:0000313" key="5">
    <source>
        <dbReference type="Proteomes" id="UP000003643"/>
    </source>
</evidence>
<organism evidence="4 5">
    <name type="scientific">Fusobacterium nucleatum subsp. nucleatum (strain ATCC 23726 / VPI 4351)</name>
    <dbReference type="NCBI Taxonomy" id="525283"/>
    <lineage>
        <taxon>Bacteria</taxon>
        <taxon>Fusobacteriati</taxon>
        <taxon>Fusobacteriota</taxon>
        <taxon>Fusobacteriia</taxon>
        <taxon>Fusobacteriales</taxon>
        <taxon>Fusobacteriaceae</taxon>
        <taxon>Fusobacterium</taxon>
    </lineage>
</organism>